<evidence type="ECO:0000313" key="2">
    <source>
        <dbReference type="Proteomes" id="UP000244224"/>
    </source>
</evidence>
<dbReference type="RefSeq" id="WP_108130951.1">
    <property type="nucleotide sequence ID" value="NZ_QBKP01000039.1"/>
</dbReference>
<gene>
    <name evidence="1" type="ORF">C8N34_1394</name>
</gene>
<evidence type="ECO:0000313" key="1">
    <source>
        <dbReference type="EMBL" id="PTX39072.1"/>
    </source>
</evidence>
<accession>A0A2T6A5M9</accession>
<dbReference type="AlphaFoldDB" id="A0A2T6A5M9"/>
<dbReference type="OrthoDB" id="7858099at2"/>
<name>A0A2T6A5M9_9RHOB</name>
<protein>
    <submittedName>
        <fullName evidence="1">Uncharacterized protein</fullName>
    </submittedName>
</protein>
<proteinExistence type="predicted"/>
<reference evidence="1 2" key="1">
    <citation type="submission" date="2018-04" db="EMBL/GenBank/DDBJ databases">
        <title>Genomic Encyclopedia of Archaeal and Bacterial Type Strains, Phase II (KMG-II): from individual species to whole genera.</title>
        <authorList>
            <person name="Goeker M."/>
        </authorList>
    </citation>
    <scope>NUCLEOTIDE SEQUENCE [LARGE SCALE GENOMIC DNA]</scope>
    <source>
        <strain evidence="1 2">DSM 21823</strain>
    </source>
</reference>
<comment type="caution">
    <text evidence="1">The sequence shown here is derived from an EMBL/GenBank/DDBJ whole genome shotgun (WGS) entry which is preliminary data.</text>
</comment>
<organism evidence="1 2">
    <name type="scientific">Gemmobacter caeni</name>
    <dbReference type="NCBI Taxonomy" id="589035"/>
    <lineage>
        <taxon>Bacteria</taxon>
        <taxon>Pseudomonadati</taxon>
        <taxon>Pseudomonadota</taxon>
        <taxon>Alphaproteobacteria</taxon>
        <taxon>Rhodobacterales</taxon>
        <taxon>Paracoccaceae</taxon>
        <taxon>Gemmobacter</taxon>
    </lineage>
</organism>
<dbReference type="Proteomes" id="UP000244224">
    <property type="component" value="Unassembled WGS sequence"/>
</dbReference>
<keyword evidence="2" id="KW-1185">Reference proteome</keyword>
<sequence length="218" mass="24342">MERHIVDVPRVLYRGTLCNWRIDWRGQAPLQATDGSEQVVFNRFPRFIGQPEMVLPPEMIGEWRALVGRLRGRSGALRMRMLDRAVQPGIGAAAWQSMWRAYRAGLYVEPRPVIRCVTAASAGDGSIVVDETGAPDPVRVGCFLSYQDWPFLVVGRSGVGPSVVLTVEMLRVDIPVNADIDLVARGLFTVRADDSGWPEYGLDLVARPQLDLVEWITR</sequence>
<dbReference type="EMBL" id="QBKP01000039">
    <property type="protein sequence ID" value="PTX39072.1"/>
    <property type="molecule type" value="Genomic_DNA"/>
</dbReference>